<dbReference type="SUPFAM" id="SSF56925">
    <property type="entry name" value="OMPA-like"/>
    <property type="match status" value="1"/>
</dbReference>
<accession>A0A7X9RVG1</accession>
<feature type="region of interest" description="Disordered" evidence="1">
    <location>
        <begin position="24"/>
        <end position="52"/>
    </location>
</feature>
<dbReference type="InterPro" id="IPR011250">
    <property type="entry name" value="OMP/PagP_B-barrel"/>
</dbReference>
<feature type="compositionally biased region" description="Low complexity" evidence="1">
    <location>
        <begin position="27"/>
        <end position="38"/>
    </location>
</feature>
<organism evidence="3 4">
    <name type="scientific">Flammeovirga aprica JL-4</name>
    <dbReference type="NCBI Taxonomy" id="694437"/>
    <lineage>
        <taxon>Bacteria</taxon>
        <taxon>Pseudomonadati</taxon>
        <taxon>Bacteroidota</taxon>
        <taxon>Cytophagia</taxon>
        <taxon>Cytophagales</taxon>
        <taxon>Flammeovirgaceae</taxon>
        <taxon>Flammeovirga</taxon>
    </lineage>
</organism>
<evidence type="ECO:0000313" key="3">
    <source>
        <dbReference type="EMBL" id="NME69428.1"/>
    </source>
</evidence>
<dbReference type="Proteomes" id="UP000576082">
    <property type="component" value="Unassembled WGS sequence"/>
</dbReference>
<comment type="caution">
    <text evidence="3">The sequence shown here is derived from an EMBL/GenBank/DDBJ whole genome shotgun (WGS) entry which is preliminary data.</text>
</comment>
<keyword evidence="2" id="KW-0732">Signal</keyword>
<dbReference type="EMBL" id="JABANE010000041">
    <property type="protein sequence ID" value="NME69428.1"/>
    <property type="molecule type" value="Genomic_DNA"/>
</dbReference>
<evidence type="ECO:0000256" key="1">
    <source>
        <dbReference type="SAM" id="MobiDB-lite"/>
    </source>
</evidence>
<dbReference type="AlphaFoldDB" id="A0A7X9RVG1"/>
<reference evidence="3 4" key="1">
    <citation type="submission" date="2020-04" db="EMBL/GenBank/DDBJ databases">
        <title>Flammeovirga sp. SR4, a novel species isolated from seawater.</title>
        <authorList>
            <person name="Wang X."/>
        </authorList>
    </citation>
    <scope>NUCLEOTIDE SEQUENCE [LARGE SCALE GENOMIC DNA]</scope>
    <source>
        <strain evidence="3 4">ATCC 23126</strain>
    </source>
</reference>
<keyword evidence="4" id="KW-1185">Reference proteome</keyword>
<evidence type="ECO:0000256" key="2">
    <source>
        <dbReference type="SAM" id="SignalP"/>
    </source>
</evidence>
<sequence>MGKLTIITSLLLLTFFHANAQTEANDSETTTQTVSSSEGQIDDAGTSESTSGEDEYVYSKFGYGITLGGTASTFDLYSGTRYGLTLGAYGTYSIFDKLNVRAEVLYFQNGGNKPDVTRTFESSSGQFTQRVHDRSVRLQNILVPVMLTYELPVGNLAPYVGAGGTYQFNFAAHELAKRTYAVDGGTSTSPTQSQNVYDEYQRSTFGLIFSLGVKIPEVINDYSLRIEGRYNLGMQDINASVLNVEAQAGKELRSNSFMLTISLGY</sequence>
<protein>
    <submittedName>
        <fullName evidence="3">PorT family protein</fullName>
    </submittedName>
</protein>
<name>A0A7X9RVG1_9BACT</name>
<dbReference type="Gene3D" id="2.40.160.20">
    <property type="match status" value="1"/>
</dbReference>
<dbReference type="RefSeq" id="WP_169657703.1">
    <property type="nucleotide sequence ID" value="NZ_JABANE010000041.1"/>
</dbReference>
<proteinExistence type="predicted"/>
<feature type="signal peptide" evidence="2">
    <location>
        <begin position="1"/>
        <end position="20"/>
    </location>
</feature>
<feature type="chain" id="PRO_5031514366" evidence="2">
    <location>
        <begin position="21"/>
        <end position="265"/>
    </location>
</feature>
<gene>
    <name evidence="3" type="ORF">HHU12_15740</name>
</gene>
<evidence type="ECO:0000313" key="4">
    <source>
        <dbReference type="Proteomes" id="UP000576082"/>
    </source>
</evidence>